<reference evidence="9" key="1">
    <citation type="submission" date="2013-07" db="EMBL/GenBank/DDBJ databases">
        <title>The genome of Eucalyptus grandis.</title>
        <authorList>
            <person name="Schmutz J."/>
            <person name="Hayes R."/>
            <person name="Myburg A."/>
            <person name="Tuskan G."/>
            <person name="Grattapaglia D."/>
            <person name="Rokhsar D.S."/>
        </authorList>
    </citation>
    <scope>NUCLEOTIDE SEQUENCE</scope>
    <source>
        <tissue evidence="9">Leaf extractions</tissue>
    </source>
</reference>
<evidence type="ECO:0000256" key="1">
    <source>
        <dbReference type="ARBA" id="ARBA00004127"/>
    </source>
</evidence>
<dbReference type="OrthoDB" id="1877293at2759"/>
<evidence type="ECO:0008006" key="10">
    <source>
        <dbReference type="Google" id="ProtNLM"/>
    </source>
</evidence>
<keyword evidence="2 7" id="KW-0812">Transmembrane</keyword>
<dbReference type="Gramene" id="KCW72700">
    <property type="protein sequence ID" value="KCW72700"/>
    <property type="gene ID" value="EUGRSUZ_E01152"/>
</dbReference>
<sequence length="185" mass="19660">MGSHRPGLTAFLLSLLVVALAVVAILSCVAAEVKKTKVRQLKWDGKLCYLPGSDAFKYGVAALACLSAAQVVGYAAVCAGFCARDRKGVERRKGKRLTITAALFLVSWTSFGVAAVVLGATTSMSREQPYGKGWLDRECYLVRDGMFVASAVLVVIASGSTLCLAVMSMKKGRTEQDLKLHPQAG</sequence>
<keyword evidence="4 7" id="KW-1133">Transmembrane helix</keyword>
<evidence type="ECO:0000256" key="3">
    <source>
        <dbReference type="ARBA" id="ARBA00022729"/>
    </source>
</evidence>
<evidence type="ECO:0000256" key="6">
    <source>
        <dbReference type="ARBA" id="ARBA00029467"/>
    </source>
</evidence>
<feature type="signal peptide" evidence="8">
    <location>
        <begin position="1"/>
        <end position="31"/>
    </location>
</feature>
<comment type="subcellular location">
    <subcellularLocation>
        <location evidence="1">Endomembrane system</location>
        <topology evidence="1">Multi-pass membrane protein</topology>
    </subcellularLocation>
</comment>
<dbReference type="GO" id="GO:0012505">
    <property type="term" value="C:endomembrane system"/>
    <property type="evidence" value="ECO:0007669"/>
    <property type="project" value="UniProtKB-SubCell"/>
</dbReference>
<feature type="transmembrane region" description="Helical" evidence="7">
    <location>
        <begin position="102"/>
        <end position="125"/>
    </location>
</feature>
<name>A0A059C426_EUCGR</name>
<gene>
    <name evidence="9" type="ORF">EUGRSUZ_E01152</name>
</gene>
<feature type="transmembrane region" description="Helical" evidence="7">
    <location>
        <begin position="145"/>
        <end position="167"/>
    </location>
</feature>
<dbReference type="STRING" id="71139.A0A059C426"/>
<evidence type="ECO:0000256" key="7">
    <source>
        <dbReference type="SAM" id="Phobius"/>
    </source>
</evidence>
<keyword evidence="5 7" id="KW-0472">Membrane</keyword>
<dbReference type="AlphaFoldDB" id="A0A059C426"/>
<dbReference type="InterPro" id="IPR052222">
    <property type="entry name" value="DESIGUAL"/>
</dbReference>
<accession>A0A059C426</accession>
<evidence type="ECO:0000256" key="4">
    <source>
        <dbReference type="ARBA" id="ARBA00022989"/>
    </source>
</evidence>
<proteinExistence type="inferred from homology"/>
<feature type="transmembrane region" description="Helical" evidence="7">
    <location>
        <begin position="55"/>
        <end position="81"/>
    </location>
</feature>
<dbReference type="InParanoid" id="A0A059C426"/>
<evidence type="ECO:0000256" key="2">
    <source>
        <dbReference type="ARBA" id="ARBA00022692"/>
    </source>
</evidence>
<evidence type="ECO:0000256" key="5">
    <source>
        <dbReference type="ARBA" id="ARBA00023136"/>
    </source>
</evidence>
<evidence type="ECO:0000313" key="9">
    <source>
        <dbReference type="EMBL" id="KCW72700.1"/>
    </source>
</evidence>
<dbReference type="InterPro" id="IPR009606">
    <property type="entry name" value="DEAL/Modifying_wall_lignin1/2"/>
</dbReference>
<dbReference type="OMA" id="CAGFCAR"/>
<keyword evidence="3 8" id="KW-0732">Signal</keyword>
<dbReference type="EMBL" id="KK198757">
    <property type="protein sequence ID" value="KCW72700.1"/>
    <property type="molecule type" value="Genomic_DNA"/>
</dbReference>
<feature type="chain" id="PRO_5001568941" description="CASP-like protein" evidence="8">
    <location>
        <begin position="32"/>
        <end position="185"/>
    </location>
</feature>
<evidence type="ECO:0000256" key="8">
    <source>
        <dbReference type="SAM" id="SignalP"/>
    </source>
</evidence>
<dbReference type="Pfam" id="PF06749">
    <property type="entry name" value="DUF1218"/>
    <property type="match status" value="1"/>
</dbReference>
<dbReference type="eggNOG" id="ENOG502S1EJ">
    <property type="taxonomic scope" value="Eukaryota"/>
</dbReference>
<organism evidence="9">
    <name type="scientific">Eucalyptus grandis</name>
    <name type="common">Flooded gum</name>
    <dbReference type="NCBI Taxonomy" id="71139"/>
    <lineage>
        <taxon>Eukaryota</taxon>
        <taxon>Viridiplantae</taxon>
        <taxon>Streptophyta</taxon>
        <taxon>Embryophyta</taxon>
        <taxon>Tracheophyta</taxon>
        <taxon>Spermatophyta</taxon>
        <taxon>Magnoliopsida</taxon>
        <taxon>eudicotyledons</taxon>
        <taxon>Gunneridae</taxon>
        <taxon>Pentapetalae</taxon>
        <taxon>rosids</taxon>
        <taxon>malvids</taxon>
        <taxon>Myrtales</taxon>
        <taxon>Myrtaceae</taxon>
        <taxon>Myrtoideae</taxon>
        <taxon>Eucalypteae</taxon>
        <taxon>Eucalyptus</taxon>
    </lineage>
</organism>
<dbReference type="PROSITE" id="PS51257">
    <property type="entry name" value="PROKAR_LIPOPROTEIN"/>
    <property type="match status" value="1"/>
</dbReference>
<dbReference type="KEGG" id="egr:104444188"/>
<protein>
    <recommendedName>
        <fullName evidence="10">CASP-like protein</fullName>
    </recommendedName>
</protein>
<dbReference type="PANTHER" id="PTHR31769">
    <property type="entry name" value="OS07G0462200 PROTEIN-RELATED"/>
    <property type="match status" value="1"/>
</dbReference>
<comment type="similarity">
    <text evidence="6">Belongs to the DESIGUAL family.</text>
</comment>